<dbReference type="Proteomes" id="UP000298602">
    <property type="component" value="Chromosome"/>
</dbReference>
<dbReference type="OrthoDB" id="9805634at2"/>
<dbReference type="InterPro" id="IPR027396">
    <property type="entry name" value="DsrEFH-like"/>
</dbReference>
<reference evidence="1 2" key="2">
    <citation type="submission" date="2019-05" db="EMBL/GenBank/DDBJ databases">
        <authorList>
            <person name="Suflita J.M."/>
            <person name="Marks C.R."/>
        </authorList>
    </citation>
    <scope>NUCLEOTIDE SEQUENCE [LARGE SCALE GENOMIC DNA]</scope>
    <source>
        <strain evidence="1 2">ALDC</strain>
    </source>
</reference>
<reference evidence="1 2" key="1">
    <citation type="submission" date="2019-05" db="EMBL/GenBank/DDBJ databases">
        <title>The Complete Genome Sequence of the n-alkane-degrading Desulfoglaeba alkanexedens ALDC reveals multiple alkylsuccinate synthase gene clusters.</title>
        <authorList>
            <person name="Callaghan A.V."/>
            <person name="Davidova I.A."/>
            <person name="Duncan K.E."/>
            <person name="Morris B."/>
            <person name="McInerney M.J."/>
        </authorList>
    </citation>
    <scope>NUCLEOTIDE SEQUENCE [LARGE SCALE GENOMIC DNA]</scope>
    <source>
        <strain evidence="1 2">ALDC</strain>
    </source>
</reference>
<protein>
    <submittedName>
        <fullName evidence="1">DsrE family protein</fullName>
    </submittedName>
</protein>
<accession>A0A4P8L5Y0</accession>
<dbReference type="EMBL" id="CP040098">
    <property type="protein sequence ID" value="QCQ23418.1"/>
    <property type="molecule type" value="Genomic_DNA"/>
</dbReference>
<dbReference type="SUPFAM" id="SSF75169">
    <property type="entry name" value="DsrEFH-like"/>
    <property type="match status" value="1"/>
</dbReference>
<sequence length="93" mass="10589">MVFMYTRNSKLRGWWDPVRLIIWGPSAKLTATDPEIADHLAQMQKDGVEVWACKACADRYGVSEQLEKQGIQVLYVGAPFTEMLKEGWKSLTV</sequence>
<dbReference type="AlphaFoldDB" id="A0A4P8L5Y0"/>
<dbReference type="KEGG" id="dax:FDQ92_03000"/>
<evidence type="ECO:0000313" key="2">
    <source>
        <dbReference type="Proteomes" id="UP000298602"/>
    </source>
</evidence>
<proteinExistence type="predicted"/>
<gene>
    <name evidence="1" type="ORF">FDQ92_03000</name>
</gene>
<name>A0A4P8L5Y0_9BACT</name>
<dbReference type="Pfam" id="PF02635">
    <property type="entry name" value="DsrE"/>
    <property type="match status" value="1"/>
</dbReference>
<keyword evidence="2" id="KW-1185">Reference proteome</keyword>
<organism evidence="1 2">
    <name type="scientific">Desulfoglaeba alkanexedens ALDC</name>
    <dbReference type="NCBI Taxonomy" id="980445"/>
    <lineage>
        <taxon>Bacteria</taxon>
        <taxon>Pseudomonadati</taxon>
        <taxon>Thermodesulfobacteriota</taxon>
        <taxon>Syntrophobacteria</taxon>
        <taxon>Syntrophobacterales</taxon>
        <taxon>Syntrophobacteraceae</taxon>
        <taxon>Desulfoglaeba</taxon>
    </lineage>
</organism>
<dbReference type="InterPro" id="IPR003787">
    <property type="entry name" value="Sulphur_relay_DsrE/F-like"/>
</dbReference>
<dbReference type="Gene3D" id="3.40.1260.10">
    <property type="entry name" value="DsrEFH-like"/>
    <property type="match status" value="1"/>
</dbReference>
<evidence type="ECO:0000313" key="1">
    <source>
        <dbReference type="EMBL" id="QCQ23418.1"/>
    </source>
</evidence>